<dbReference type="PANTHER" id="PTHR23227">
    <property type="entry name" value="BUCENTAUR RELATED"/>
    <property type="match status" value="1"/>
</dbReference>
<dbReference type="InterPro" id="IPR036691">
    <property type="entry name" value="Endo/exonu/phosph_ase_sf"/>
</dbReference>
<keyword evidence="2" id="KW-1185">Reference proteome</keyword>
<sequence length="216" mass="24716">MMMLYYSGGEHHTEGVGFAVNRKCLDYVVGFQLLTSRITVLTLTGTMKTHIVAVYAPTEMSSEESRDEFYDRLQVALDTLPRRDIIITAGDVNAHIGTNRDGWNNVTGSLRYGNMNDNGFRLFSFAAANNFIISNTYFQHPLKHRLTWRMPSGKDTAILDYFFIRSRFGNAVHERYGYSDIFEGQPVIVMPDNVPTEAKRIRENLKKVFFSRDGIH</sequence>
<accession>A0A0N4XF50</accession>
<dbReference type="EMBL" id="UYSL01000798">
    <property type="protein sequence ID" value="VDL64431.1"/>
    <property type="molecule type" value="Genomic_DNA"/>
</dbReference>
<dbReference type="OrthoDB" id="5862865at2759"/>
<protein>
    <submittedName>
        <fullName evidence="3">Craniofacial development protein 2-like</fullName>
    </submittedName>
</protein>
<reference evidence="3" key="1">
    <citation type="submission" date="2017-02" db="UniProtKB">
        <authorList>
            <consortium name="WormBaseParasite"/>
        </authorList>
    </citation>
    <scope>IDENTIFICATION</scope>
</reference>
<organism evidence="3">
    <name type="scientific">Nippostrongylus brasiliensis</name>
    <name type="common">Rat hookworm</name>
    <dbReference type="NCBI Taxonomy" id="27835"/>
    <lineage>
        <taxon>Eukaryota</taxon>
        <taxon>Metazoa</taxon>
        <taxon>Ecdysozoa</taxon>
        <taxon>Nematoda</taxon>
        <taxon>Chromadorea</taxon>
        <taxon>Rhabditida</taxon>
        <taxon>Rhabditina</taxon>
        <taxon>Rhabditomorpha</taxon>
        <taxon>Strongyloidea</taxon>
        <taxon>Heligmosomidae</taxon>
        <taxon>Nippostrongylus</taxon>
    </lineage>
</organism>
<dbReference type="Gene3D" id="3.60.10.10">
    <property type="entry name" value="Endonuclease/exonuclease/phosphatase"/>
    <property type="match status" value="1"/>
</dbReference>
<evidence type="ECO:0000313" key="3">
    <source>
        <dbReference type="WBParaSite" id="NBR_0000115201-mRNA-1"/>
    </source>
</evidence>
<dbReference type="AlphaFoldDB" id="A0A0N4XF50"/>
<dbReference type="InterPro" id="IPR027124">
    <property type="entry name" value="Swc5/CFDP1/2"/>
</dbReference>
<dbReference type="Proteomes" id="UP000271162">
    <property type="component" value="Unassembled WGS sequence"/>
</dbReference>
<name>A0A0N4XF50_NIPBR</name>
<dbReference type="WBParaSite" id="NBR_0000115201-mRNA-1">
    <property type="protein sequence ID" value="NBR_0000115201-mRNA-1"/>
    <property type="gene ID" value="NBR_0000115201"/>
</dbReference>
<dbReference type="SUPFAM" id="SSF56219">
    <property type="entry name" value="DNase I-like"/>
    <property type="match status" value="1"/>
</dbReference>
<dbReference type="OMA" id="MENDYIL"/>
<evidence type="ECO:0000313" key="2">
    <source>
        <dbReference type="Proteomes" id="UP000271162"/>
    </source>
</evidence>
<evidence type="ECO:0000313" key="1">
    <source>
        <dbReference type="EMBL" id="VDL64431.1"/>
    </source>
</evidence>
<proteinExistence type="predicted"/>
<reference evidence="1 2" key="2">
    <citation type="submission" date="2018-11" db="EMBL/GenBank/DDBJ databases">
        <authorList>
            <consortium name="Pathogen Informatics"/>
        </authorList>
    </citation>
    <scope>NUCLEOTIDE SEQUENCE [LARGE SCALE GENOMIC DNA]</scope>
</reference>
<gene>
    <name evidence="1" type="ORF">NBR_LOCUS1153</name>
</gene>
<dbReference type="PANTHER" id="PTHR23227:SF67">
    <property type="entry name" value="CRANIOFACIAL DEVELOPMENT PROTEIN 2-LIKE"/>
    <property type="match status" value="1"/>
</dbReference>
<dbReference type="STRING" id="27835.A0A0N4XF50"/>